<dbReference type="PANTHER" id="PTHR43677">
    <property type="entry name" value="SHORT-CHAIN DEHYDROGENASE/REDUCTASE"/>
    <property type="match status" value="1"/>
</dbReference>
<dbReference type="GO" id="GO:0008270">
    <property type="term" value="F:zinc ion binding"/>
    <property type="evidence" value="ECO:0007669"/>
    <property type="project" value="InterPro"/>
</dbReference>
<dbReference type="GeneTree" id="ENSGT00920000149172"/>
<reference evidence="5" key="3">
    <citation type="submission" date="2025-09" db="UniProtKB">
        <authorList>
            <consortium name="Ensembl"/>
        </authorList>
    </citation>
    <scope>IDENTIFICATION</scope>
</reference>
<dbReference type="SUPFAM" id="SSF51735">
    <property type="entry name" value="NAD(P)-binding Rossmann-fold domains"/>
    <property type="match status" value="1"/>
</dbReference>
<evidence type="ECO:0000259" key="4">
    <source>
        <dbReference type="SMART" id="SM00829"/>
    </source>
</evidence>
<dbReference type="PROSITE" id="PS01162">
    <property type="entry name" value="QOR_ZETA_CRYSTAL"/>
    <property type="match status" value="1"/>
</dbReference>
<name>A0A8K9UMD9_ONCMY</name>
<dbReference type="FunFam" id="3.40.50.720:FF:000121">
    <property type="entry name" value="Prostaglandin reductase 2"/>
    <property type="match status" value="1"/>
</dbReference>
<dbReference type="GO" id="GO:0005739">
    <property type="term" value="C:mitochondrion"/>
    <property type="evidence" value="ECO:0007669"/>
    <property type="project" value="TreeGrafter"/>
</dbReference>
<comment type="similarity">
    <text evidence="1">Belongs to the zinc-containing alcohol dehydrogenase family. Quinone oxidoreductase subfamily.</text>
</comment>
<dbReference type="Pfam" id="PF08240">
    <property type="entry name" value="ADH_N"/>
    <property type="match status" value="1"/>
</dbReference>
<dbReference type="Gene3D" id="3.40.50.720">
    <property type="entry name" value="NAD(P)-binding Rossmann-like Domain"/>
    <property type="match status" value="1"/>
</dbReference>
<protein>
    <recommendedName>
        <fullName evidence="2">15-oxoprostaglandin 13-reductase</fullName>
        <ecNumber evidence="2">1.3.1.48</ecNumber>
    </recommendedName>
</protein>
<dbReference type="InterPro" id="IPR051397">
    <property type="entry name" value="Zn-ADH-like_protein"/>
</dbReference>
<reference evidence="5" key="1">
    <citation type="submission" date="2020-07" db="EMBL/GenBank/DDBJ databases">
        <title>A long reads based de novo assembly of the rainbow trout Arlee double haploid line genome.</title>
        <authorList>
            <person name="Gao G."/>
            <person name="Palti Y."/>
        </authorList>
    </citation>
    <scope>NUCLEOTIDE SEQUENCE [LARGE SCALE GENOMIC DNA]</scope>
</reference>
<dbReference type="InterPro" id="IPR002364">
    <property type="entry name" value="Quin_OxRdtase/zeta-crystal_CS"/>
</dbReference>
<feature type="domain" description="Enoyl reductase (ER)" evidence="4">
    <location>
        <begin position="70"/>
        <end position="380"/>
    </location>
</feature>
<dbReference type="CDD" id="cd08250">
    <property type="entry name" value="Mgc45594_like"/>
    <property type="match status" value="1"/>
</dbReference>
<dbReference type="Pfam" id="PF00107">
    <property type="entry name" value="ADH_zinc_N"/>
    <property type="match status" value="1"/>
</dbReference>
<dbReference type="PANTHER" id="PTHR43677:SF3">
    <property type="entry name" value="PROSTAGLANDIN REDUCTASE 3"/>
    <property type="match status" value="1"/>
</dbReference>
<reference evidence="5" key="2">
    <citation type="submission" date="2025-08" db="UniProtKB">
        <authorList>
            <consortium name="Ensembl"/>
        </authorList>
    </citation>
    <scope>IDENTIFICATION</scope>
</reference>
<dbReference type="SUPFAM" id="SSF50129">
    <property type="entry name" value="GroES-like"/>
    <property type="match status" value="1"/>
</dbReference>
<dbReference type="InterPro" id="IPR036291">
    <property type="entry name" value="NAD(P)-bd_dom_sf"/>
</dbReference>
<dbReference type="Proteomes" id="UP000694395">
    <property type="component" value="Chromosome 2"/>
</dbReference>
<dbReference type="GO" id="GO:0047522">
    <property type="term" value="F:15-oxoprostaglandin 13-reductase [NAD(P)+] activity"/>
    <property type="evidence" value="ECO:0007669"/>
    <property type="project" value="UniProtKB-EC"/>
</dbReference>
<dbReference type="InterPro" id="IPR013149">
    <property type="entry name" value="ADH-like_C"/>
</dbReference>
<keyword evidence="3" id="KW-0560">Oxidoreductase</keyword>
<proteinExistence type="inferred from homology"/>
<dbReference type="AlphaFoldDB" id="A0A8K9UMD9"/>
<evidence type="ECO:0000256" key="3">
    <source>
        <dbReference type="ARBA" id="ARBA00023002"/>
    </source>
</evidence>
<evidence type="ECO:0000313" key="5">
    <source>
        <dbReference type="Ensembl" id="ENSOMYP00000111877.1"/>
    </source>
</evidence>
<dbReference type="Gene3D" id="3.90.180.10">
    <property type="entry name" value="Medium-chain alcohol dehydrogenases, catalytic domain"/>
    <property type="match status" value="1"/>
</dbReference>
<evidence type="ECO:0000256" key="1">
    <source>
        <dbReference type="ARBA" id="ARBA00010371"/>
    </source>
</evidence>
<dbReference type="EC" id="1.3.1.48" evidence="2"/>
<dbReference type="InterPro" id="IPR013154">
    <property type="entry name" value="ADH-like_N"/>
</dbReference>
<accession>A0A8K9UMD9</accession>
<organism evidence="5 6">
    <name type="scientific">Oncorhynchus mykiss</name>
    <name type="common">Rainbow trout</name>
    <name type="synonym">Salmo gairdneri</name>
    <dbReference type="NCBI Taxonomy" id="8022"/>
    <lineage>
        <taxon>Eukaryota</taxon>
        <taxon>Metazoa</taxon>
        <taxon>Chordata</taxon>
        <taxon>Craniata</taxon>
        <taxon>Vertebrata</taxon>
        <taxon>Euteleostomi</taxon>
        <taxon>Actinopterygii</taxon>
        <taxon>Neopterygii</taxon>
        <taxon>Teleostei</taxon>
        <taxon>Protacanthopterygii</taxon>
        <taxon>Salmoniformes</taxon>
        <taxon>Salmonidae</taxon>
        <taxon>Salmoninae</taxon>
        <taxon>Oncorhynchus</taxon>
    </lineage>
</organism>
<sequence length="428" mass="46305">MSTSFLLRNGKRVFSVIGGGCRGTDALSRVHFVSRRFIIDLSYSTHFMDFKGSSIPSSMKKLVVTKLSQNFRDAVALQTVPVPTPGDGDLLVRNRFVGINASDINYSAGRYDPSVKPPFDAGFEGIGEVVGLGLSASARYTIGDTVAYFADGTVPVPAVKPEFLTLLLSGATAYIAMKRLGDLVKGETVLVTAAAGGTGQFAVQFAKQAGCHVVGTCSSNEKAGFLKTIGCDRPINYTSEDLSTTLRKEYPQGLDVVYESIGGRMFDMAVNNLANEGRLIVIGFISVYQTATGVPTVKGGTLPMKLLQKSASVRGFFLPHFLSDYKEAMGSMMQMFAKGKLVCEVDCGDMAPEGRFMGLESVFRAVDYMYAGKNVGKVVVEVTPPSLDSKLWFALMGMHWNSQTNLMYVCTMKGTMKIQNLMYVCTLK</sequence>
<dbReference type="Ensembl" id="ENSOMYT00000126834.1">
    <property type="protein sequence ID" value="ENSOMYP00000111877.1"/>
    <property type="gene ID" value="ENSOMYG00000035472.2"/>
</dbReference>
<evidence type="ECO:0000313" key="6">
    <source>
        <dbReference type="Proteomes" id="UP000694395"/>
    </source>
</evidence>
<evidence type="ECO:0000256" key="2">
    <source>
        <dbReference type="ARBA" id="ARBA00011981"/>
    </source>
</evidence>
<keyword evidence="6" id="KW-1185">Reference proteome</keyword>
<dbReference type="SMART" id="SM00829">
    <property type="entry name" value="PKS_ER"/>
    <property type="match status" value="1"/>
</dbReference>
<dbReference type="InterPro" id="IPR011032">
    <property type="entry name" value="GroES-like_sf"/>
</dbReference>
<dbReference type="InterPro" id="IPR020843">
    <property type="entry name" value="ER"/>
</dbReference>